<evidence type="ECO:0000313" key="3">
    <source>
        <dbReference type="Proteomes" id="UP000598997"/>
    </source>
</evidence>
<keyword evidence="1" id="KW-0472">Membrane</keyword>
<accession>A0A917DJX7</accession>
<feature type="transmembrane region" description="Helical" evidence="1">
    <location>
        <begin position="56"/>
        <end position="75"/>
    </location>
</feature>
<dbReference type="RefSeq" id="WP_066760965.1">
    <property type="nucleotide sequence ID" value="NZ_BMIO01000005.1"/>
</dbReference>
<comment type="caution">
    <text evidence="2">The sequence shown here is derived from an EMBL/GenBank/DDBJ whole genome shotgun (WGS) entry which is preliminary data.</text>
</comment>
<dbReference type="OrthoDB" id="7575429at2"/>
<feature type="transmembrane region" description="Helical" evidence="1">
    <location>
        <begin position="133"/>
        <end position="152"/>
    </location>
</feature>
<reference evidence="2 3" key="1">
    <citation type="journal article" date="2014" name="Int. J. Syst. Evol. Microbiol.">
        <title>Complete genome sequence of Corynebacterium casei LMG S-19264T (=DSM 44701T), isolated from a smear-ripened cheese.</title>
        <authorList>
            <consortium name="US DOE Joint Genome Institute (JGI-PGF)"/>
            <person name="Walter F."/>
            <person name="Albersmeier A."/>
            <person name="Kalinowski J."/>
            <person name="Ruckert C."/>
        </authorList>
    </citation>
    <scope>NUCLEOTIDE SEQUENCE [LARGE SCALE GENOMIC DNA]</scope>
    <source>
        <strain evidence="2 3">CGMCC 1.15358</strain>
    </source>
</reference>
<name>A0A917DJX7_9SPHN</name>
<feature type="transmembrane region" description="Helical" evidence="1">
    <location>
        <begin position="81"/>
        <end position="99"/>
    </location>
</feature>
<gene>
    <name evidence="2" type="ORF">GCM10010989_18290</name>
</gene>
<evidence type="ECO:0000313" key="2">
    <source>
        <dbReference type="EMBL" id="GGD44538.1"/>
    </source>
</evidence>
<keyword evidence="1" id="KW-1133">Transmembrane helix</keyword>
<proteinExistence type="predicted"/>
<evidence type="ECO:0000256" key="1">
    <source>
        <dbReference type="SAM" id="Phobius"/>
    </source>
</evidence>
<dbReference type="Proteomes" id="UP000598997">
    <property type="component" value="Unassembled WGS sequence"/>
</dbReference>
<protein>
    <submittedName>
        <fullName evidence="2">Uncharacterized protein</fullName>
    </submittedName>
</protein>
<keyword evidence="1" id="KW-0812">Transmembrane</keyword>
<sequence length="191" mass="21606">MNPFKRRNKAVKAFEKQFEPDGDGYIYRKYGTGSAYRITSAERDEFIADFRHAMRWSLIGVIAAILVFAAALSALDIGEKSLVFFGFGVVICLPLFLAIKQMYAAPEFRLQHRKTAMRGMPVDERKRYALAQISYWQLAVLPLLGLLVLGWIAEVVDVKSGWGLTAWLIPISFALIAAVQGWRKFRVSREG</sequence>
<organism evidence="2 3">
    <name type="scientific">Croceicoccus pelagius</name>
    <dbReference type="NCBI Taxonomy" id="1703341"/>
    <lineage>
        <taxon>Bacteria</taxon>
        <taxon>Pseudomonadati</taxon>
        <taxon>Pseudomonadota</taxon>
        <taxon>Alphaproteobacteria</taxon>
        <taxon>Sphingomonadales</taxon>
        <taxon>Erythrobacteraceae</taxon>
        <taxon>Croceicoccus</taxon>
    </lineage>
</organism>
<feature type="transmembrane region" description="Helical" evidence="1">
    <location>
        <begin position="164"/>
        <end position="182"/>
    </location>
</feature>
<dbReference type="EMBL" id="BMIO01000005">
    <property type="protein sequence ID" value="GGD44538.1"/>
    <property type="molecule type" value="Genomic_DNA"/>
</dbReference>
<keyword evidence="3" id="KW-1185">Reference proteome</keyword>
<dbReference type="AlphaFoldDB" id="A0A917DJX7"/>